<accession>A0AAD5XJD1</accession>
<gene>
    <name evidence="1" type="ORF">HK100_009275</name>
</gene>
<sequence>MVLIRVQSAVPSFSNASISVGVKIEGERINCPEFPFLNSLEATYIESLINKKWILTLDAYNPNSVDPKNTYEQGAIHFDCELFVDGLLARHVYIGNGRHQVNGRRAGDSESRFVFAEPKIQTTCSKSEIAAANSKIGTIEVKFWLARMHCDIFIPYYDVLSKADAPTIIESKHLSAENVSVATKFEEPVKNT</sequence>
<dbReference type="AlphaFoldDB" id="A0AAD5XJD1"/>
<dbReference type="Proteomes" id="UP001211907">
    <property type="component" value="Unassembled WGS sequence"/>
</dbReference>
<organism evidence="1 2">
    <name type="scientific">Physocladia obscura</name>
    <dbReference type="NCBI Taxonomy" id="109957"/>
    <lineage>
        <taxon>Eukaryota</taxon>
        <taxon>Fungi</taxon>
        <taxon>Fungi incertae sedis</taxon>
        <taxon>Chytridiomycota</taxon>
        <taxon>Chytridiomycota incertae sedis</taxon>
        <taxon>Chytridiomycetes</taxon>
        <taxon>Chytridiales</taxon>
        <taxon>Chytriomycetaceae</taxon>
        <taxon>Physocladia</taxon>
    </lineage>
</organism>
<name>A0AAD5XJD1_9FUNG</name>
<evidence type="ECO:0000313" key="1">
    <source>
        <dbReference type="EMBL" id="KAJ3128244.1"/>
    </source>
</evidence>
<keyword evidence="2" id="KW-1185">Reference proteome</keyword>
<evidence type="ECO:0000313" key="2">
    <source>
        <dbReference type="Proteomes" id="UP001211907"/>
    </source>
</evidence>
<reference evidence="1" key="1">
    <citation type="submission" date="2020-05" db="EMBL/GenBank/DDBJ databases">
        <title>Phylogenomic resolution of chytrid fungi.</title>
        <authorList>
            <person name="Stajich J.E."/>
            <person name="Amses K."/>
            <person name="Simmons R."/>
            <person name="Seto K."/>
            <person name="Myers J."/>
            <person name="Bonds A."/>
            <person name="Quandt C.A."/>
            <person name="Barry K."/>
            <person name="Liu P."/>
            <person name="Grigoriev I."/>
            <person name="Longcore J.E."/>
            <person name="James T.Y."/>
        </authorList>
    </citation>
    <scope>NUCLEOTIDE SEQUENCE</scope>
    <source>
        <strain evidence="1">JEL0513</strain>
    </source>
</reference>
<dbReference type="EMBL" id="JADGJH010000473">
    <property type="protein sequence ID" value="KAJ3128244.1"/>
    <property type="molecule type" value="Genomic_DNA"/>
</dbReference>
<protein>
    <submittedName>
        <fullName evidence="1">Uncharacterized protein</fullName>
    </submittedName>
</protein>
<proteinExistence type="predicted"/>
<comment type="caution">
    <text evidence="1">The sequence shown here is derived from an EMBL/GenBank/DDBJ whole genome shotgun (WGS) entry which is preliminary data.</text>
</comment>